<protein>
    <submittedName>
        <fullName evidence="3">DsbC/DsbD-like thiol-disulfide interchange protein</fullName>
    </submittedName>
</protein>
<comment type="caution">
    <text evidence="3">The sequence shown here is derived from an EMBL/GenBank/DDBJ whole genome shotgun (WGS) entry which is preliminary data.</text>
</comment>
<feature type="chain" id="PRO_5045925386" evidence="1">
    <location>
        <begin position="25"/>
        <end position="270"/>
    </location>
</feature>
<evidence type="ECO:0000313" key="4">
    <source>
        <dbReference type="Proteomes" id="UP001560019"/>
    </source>
</evidence>
<keyword evidence="4" id="KW-1185">Reference proteome</keyword>
<dbReference type="Proteomes" id="UP001560019">
    <property type="component" value="Unassembled WGS sequence"/>
</dbReference>
<keyword evidence="1" id="KW-0732">Signal</keyword>
<feature type="signal peptide" evidence="1">
    <location>
        <begin position="1"/>
        <end position="24"/>
    </location>
</feature>
<feature type="domain" description="Thiol:disulfide interchange protein DsbD N-terminal" evidence="2">
    <location>
        <begin position="34"/>
        <end position="145"/>
    </location>
</feature>
<accession>A0ABV3XR77</accession>
<evidence type="ECO:0000256" key="1">
    <source>
        <dbReference type="SAM" id="SignalP"/>
    </source>
</evidence>
<organism evidence="3 4">
    <name type="scientific">Rhodovulum iodosum</name>
    <dbReference type="NCBI Taxonomy" id="68291"/>
    <lineage>
        <taxon>Bacteria</taxon>
        <taxon>Pseudomonadati</taxon>
        <taxon>Pseudomonadota</taxon>
        <taxon>Alphaproteobacteria</taxon>
        <taxon>Rhodobacterales</taxon>
        <taxon>Paracoccaceae</taxon>
        <taxon>Rhodovulum</taxon>
    </lineage>
</organism>
<evidence type="ECO:0000259" key="2">
    <source>
        <dbReference type="Pfam" id="PF11412"/>
    </source>
</evidence>
<proteinExistence type="predicted"/>
<dbReference type="EMBL" id="JBEHHI010000001">
    <property type="protein sequence ID" value="MEX5727826.1"/>
    <property type="molecule type" value="Genomic_DNA"/>
</dbReference>
<gene>
    <name evidence="3" type="ORF">Ga0609869_001179</name>
</gene>
<evidence type="ECO:0000313" key="3">
    <source>
        <dbReference type="EMBL" id="MEX5727826.1"/>
    </source>
</evidence>
<name>A0ABV3XR77_9RHOB</name>
<dbReference type="InterPro" id="IPR028250">
    <property type="entry name" value="DsbDN"/>
</dbReference>
<sequence>MDRMLKAVAAPAVLVALFSVPAQGGNPGDGVITAELLPGWQTETGTHMAGLRLKMAPGWKTYWRAPGDAGIPPRFDWRGSDNMRAARIYWPRPDVFDSNGMRTIGYHGQVVLPVELTPRDPDQPLGLALSVDLGVCQDICMPMTLDVSASLPGAGETAPIRAALAAQPETATQAKLGDVHCDIDPISDGLRLTAEIDVPSLGRGEAVVFELPDPSIWVSEADLRREGGRLIASSDLVPVTGTPFALDRSSVRITLLGSARAIDIRGCTGR</sequence>
<reference evidence="3 4" key="1">
    <citation type="submission" date="2024-06" db="EMBL/GenBank/DDBJ databases">
        <title>Genome of Rhodovulum iodosum, a marine photoferrotroph.</title>
        <authorList>
            <person name="Bianchini G."/>
            <person name="Nikeleit V."/>
            <person name="Kappler A."/>
            <person name="Bryce C."/>
            <person name="Sanchez-Baracaldo P."/>
        </authorList>
    </citation>
    <scope>NUCLEOTIDE SEQUENCE [LARGE SCALE GENOMIC DNA]</scope>
    <source>
        <strain evidence="3 4">UT/N1</strain>
    </source>
</reference>
<dbReference type="Pfam" id="PF11412">
    <property type="entry name" value="DsbD_N"/>
    <property type="match status" value="1"/>
</dbReference>